<dbReference type="PANTHER" id="PTHR31147:SF66">
    <property type="entry name" value="OS05G0315700 PROTEIN"/>
    <property type="match status" value="1"/>
</dbReference>
<dbReference type="GO" id="GO:0016740">
    <property type="term" value="F:transferase activity"/>
    <property type="evidence" value="ECO:0007669"/>
    <property type="project" value="UniProtKB-KW"/>
</dbReference>
<evidence type="ECO:0000256" key="1">
    <source>
        <dbReference type="ARBA" id="ARBA00009861"/>
    </source>
</evidence>
<name>A0A8S0SMD6_OLEEU</name>
<dbReference type="InterPro" id="IPR023213">
    <property type="entry name" value="CAT-like_dom_sf"/>
</dbReference>
<dbReference type="AlphaFoldDB" id="A0A8S0SMD6"/>
<sequence>MAFSSTFAFSVKRRKPELVVPAKPTPREIKKLSDIDDQQGLRFKFPIMLFYKNNPSMKGINPVEVIRGGLAKTLVYYYPFAGRIMEGDNSKLMVDCNGEGVLFVEADACIMLEQLGDNILPPCPLMEEFLHDVPGTGGITGCPLLLIQVTRFICGGFALGIQLNHTMADAYGIMQFLNAISELVKGASSPSIPPVWQREQHLNARSPPRITCIHNEYEQIPQSTDILDSDKLIRAAIFFSPEDIQALYNHLSSSGSFHSCSRFDLIAACLWKCRTNALNPSDPDETVHLSVVTNVRGKRILNIPTGYYGNVFFCPAAVSTARILCTAPLSYVVHLVQNAKAQMSEEYIKSVADLMVIKKRPKFAAGWNFIVSDVTRLGFDKVDFGWGNAVYGGIPWATSNISVFTNFKNSKGEDGVVVPICLPPLAMEKFKHELEKMTCERLCRM</sequence>
<reference evidence="3 4" key="1">
    <citation type="submission" date="2019-12" db="EMBL/GenBank/DDBJ databases">
        <authorList>
            <person name="Alioto T."/>
            <person name="Alioto T."/>
            <person name="Gomez Garrido J."/>
        </authorList>
    </citation>
    <scope>NUCLEOTIDE SEQUENCE [LARGE SCALE GENOMIC DNA]</scope>
</reference>
<dbReference type="Gramene" id="OE9A035170T1">
    <property type="protein sequence ID" value="OE9A035170C1"/>
    <property type="gene ID" value="OE9A035170"/>
</dbReference>
<dbReference type="Proteomes" id="UP000594638">
    <property type="component" value="Unassembled WGS sequence"/>
</dbReference>
<keyword evidence="4" id="KW-1185">Reference proteome</keyword>
<evidence type="ECO:0000313" key="4">
    <source>
        <dbReference type="Proteomes" id="UP000594638"/>
    </source>
</evidence>
<dbReference type="Pfam" id="PF02458">
    <property type="entry name" value="Transferase"/>
    <property type="match status" value="1"/>
</dbReference>
<gene>
    <name evidence="3" type="ORF">OLEA9_A035170</name>
</gene>
<accession>A0A8S0SMD6</accession>
<comment type="caution">
    <text evidence="3">The sequence shown here is derived from an EMBL/GenBank/DDBJ whole genome shotgun (WGS) entry which is preliminary data.</text>
</comment>
<dbReference type="PANTHER" id="PTHR31147">
    <property type="entry name" value="ACYL TRANSFERASE 4"/>
    <property type="match status" value="1"/>
</dbReference>
<dbReference type="OrthoDB" id="1483986at2759"/>
<dbReference type="Gene3D" id="3.30.559.10">
    <property type="entry name" value="Chloramphenicol acetyltransferase-like domain"/>
    <property type="match status" value="2"/>
</dbReference>
<organism evidence="3 4">
    <name type="scientific">Olea europaea subsp. europaea</name>
    <dbReference type="NCBI Taxonomy" id="158383"/>
    <lineage>
        <taxon>Eukaryota</taxon>
        <taxon>Viridiplantae</taxon>
        <taxon>Streptophyta</taxon>
        <taxon>Embryophyta</taxon>
        <taxon>Tracheophyta</taxon>
        <taxon>Spermatophyta</taxon>
        <taxon>Magnoliopsida</taxon>
        <taxon>eudicotyledons</taxon>
        <taxon>Gunneridae</taxon>
        <taxon>Pentapetalae</taxon>
        <taxon>asterids</taxon>
        <taxon>lamiids</taxon>
        <taxon>Lamiales</taxon>
        <taxon>Oleaceae</taxon>
        <taxon>Oleeae</taxon>
        <taxon>Olea</taxon>
    </lineage>
</organism>
<protein>
    <submittedName>
        <fullName evidence="3">Methanol O-anthraniloyltransferase</fullName>
    </submittedName>
</protein>
<dbReference type="InterPro" id="IPR050898">
    <property type="entry name" value="Plant_acyltransferase"/>
</dbReference>
<keyword evidence="2" id="KW-0808">Transferase</keyword>
<evidence type="ECO:0000256" key="2">
    <source>
        <dbReference type="ARBA" id="ARBA00022679"/>
    </source>
</evidence>
<dbReference type="EMBL" id="CACTIH010005440">
    <property type="protein sequence ID" value="CAA2992724.1"/>
    <property type="molecule type" value="Genomic_DNA"/>
</dbReference>
<comment type="similarity">
    <text evidence="1">Belongs to the plant acyltransferase family.</text>
</comment>
<evidence type="ECO:0000313" key="3">
    <source>
        <dbReference type="EMBL" id="CAA2992724.1"/>
    </source>
</evidence>
<proteinExistence type="inferred from homology"/>